<proteinExistence type="predicted"/>
<reference evidence="2" key="1">
    <citation type="journal article" date="2017" name="Nat. Commun.">
        <title>The asparagus genome sheds light on the origin and evolution of a young Y chromosome.</title>
        <authorList>
            <person name="Harkess A."/>
            <person name="Zhou J."/>
            <person name="Xu C."/>
            <person name="Bowers J.E."/>
            <person name="Van der Hulst R."/>
            <person name="Ayyampalayam S."/>
            <person name="Mercati F."/>
            <person name="Riccardi P."/>
            <person name="McKain M.R."/>
            <person name="Kakrana A."/>
            <person name="Tang H."/>
            <person name="Ray J."/>
            <person name="Groenendijk J."/>
            <person name="Arikit S."/>
            <person name="Mathioni S.M."/>
            <person name="Nakano M."/>
            <person name="Shan H."/>
            <person name="Telgmann-Rauber A."/>
            <person name="Kanno A."/>
            <person name="Yue Z."/>
            <person name="Chen H."/>
            <person name="Li W."/>
            <person name="Chen Y."/>
            <person name="Xu X."/>
            <person name="Zhang Y."/>
            <person name="Luo S."/>
            <person name="Chen H."/>
            <person name="Gao J."/>
            <person name="Mao Z."/>
            <person name="Pires J.C."/>
            <person name="Luo M."/>
            <person name="Kudrna D."/>
            <person name="Wing R.A."/>
            <person name="Meyers B.C."/>
            <person name="Yi K."/>
            <person name="Kong H."/>
            <person name="Lavrijsen P."/>
            <person name="Sunseri F."/>
            <person name="Falavigna A."/>
            <person name="Ye Y."/>
            <person name="Leebens-Mack J.H."/>
            <person name="Chen G."/>
        </authorList>
    </citation>
    <scope>NUCLEOTIDE SEQUENCE [LARGE SCALE GENOMIC DNA]</scope>
    <source>
        <strain evidence="2">cv. DH0086</strain>
    </source>
</reference>
<dbReference type="AlphaFoldDB" id="A0A5P1EBX6"/>
<evidence type="ECO:0000313" key="1">
    <source>
        <dbReference type="EMBL" id="ONK62231.1"/>
    </source>
</evidence>
<dbReference type="Proteomes" id="UP000243459">
    <property type="component" value="Chromosome 7"/>
</dbReference>
<sequence length="121" mass="13914">MPTDFIVLRRGCVLVEIIGEIFVRKKQRAFASADADCKRGISGDSPPVLEESFTESPTQLETILRGPRESSANLWRSFQHRILKEVLHDINSISSYESMFLRSQLISYFPFSFYFSVVNFN</sequence>
<dbReference type="EMBL" id="CM007387">
    <property type="protein sequence ID" value="ONK62231.1"/>
    <property type="molecule type" value="Genomic_DNA"/>
</dbReference>
<protein>
    <submittedName>
        <fullName evidence="1">Uncharacterized protein</fullName>
    </submittedName>
</protein>
<gene>
    <name evidence="1" type="ORF">A4U43_C07F1720</name>
</gene>
<name>A0A5P1EBX6_ASPOF</name>
<accession>A0A5P1EBX6</accession>
<dbReference type="Gramene" id="ONK62231">
    <property type="protein sequence ID" value="ONK62231"/>
    <property type="gene ID" value="A4U43_C07F1720"/>
</dbReference>
<evidence type="ECO:0000313" key="2">
    <source>
        <dbReference type="Proteomes" id="UP000243459"/>
    </source>
</evidence>
<organism evidence="1 2">
    <name type="scientific">Asparagus officinalis</name>
    <name type="common">Garden asparagus</name>
    <dbReference type="NCBI Taxonomy" id="4686"/>
    <lineage>
        <taxon>Eukaryota</taxon>
        <taxon>Viridiplantae</taxon>
        <taxon>Streptophyta</taxon>
        <taxon>Embryophyta</taxon>
        <taxon>Tracheophyta</taxon>
        <taxon>Spermatophyta</taxon>
        <taxon>Magnoliopsida</taxon>
        <taxon>Liliopsida</taxon>
        <taxon>Asparagales</taxon>
        <taxon>Asparagaceae</taxon>
        <taxon>Asparagoideae</taxon>
        <taxon>Asparagus</taxon>
    </lineage>
</organism>
<keyword evidence="2" id="KW-1185">Reference proteome</keyword>